<reference evidence="5 6" key="1">
    <citation type="submission" date="2016-06" db="EMBL/GenBank/DDBJ databases">
        <title>Genome sequencing of Cryobacterium arcticum PAMC 27867.</title>
        <authorList>
            <person name="Lee J."/>
            <person name="Kim O.-S."/>
        </authorList>
    </citation>
    <scope>NUCLEOTIDE SEQUENCE [LARGE SCALE GENOMIC DNA]</scope>
    <source>
        <strain evidence="5 6">PAMC 27867</strain>
    </source>
</reference>
<evidence type="ECO:0000256" key="4">
    <source>
        <dbReference type="SAM" id="Phobius"/>
    </source>
</evidence>
<proteinExistence type="predicted"/>
<dbReference type="RefSeq" id="WP_157109091.1">
    <property type="nucleotide sequence ID" value="NZ_CP016282.1"/>
</dbReference>
<dbReference type="Gene3D" id="3.30.565.10">
    <property type="entry name" value="Histidine kinase-like ATPase, C-terminal domain"/>
    <property type="match status" value="1"/>
</dbReference>
<feature type="transmembrane region" description="Helical" evidence="4">
    <location>
        <begin position="130"/>
        <end position="151"/>
    </location>
</feature>
<feature type="transmembrane region" description="Helical" evidence="4">
    <location>
        <begin position="157"/>
        <end position="176"/>
    </location>
</feature>
<feature type="transmembrane region" description="Helical" evidence="4">
    <location>
        <begin position="76"/>
        <end position="93"/>
    </location>
</feature>
<evidence type="ECO:0008006" key="7">
    <source>
        <dbReference type="Google" id="ProtNLM"/>
    </source>
</evidence>
<keyword evidence="1" id="KW-0808">Transferase</keyword>
<keyword evidence="6" id="KW-1185">Reference proteome</keyword>
<dbReference type="EMBL" id="CP016282">
    <property type="protein sequence ID" value="ANP71470.1"/>
    <property type="molecule type" value="Genomic_DNA"/>
</dbReference>
<dbReference type="GO" id="GO:0016301">
    <property type="term" value="F:kinase activity"/>
    <property type="evidence" value="ECO:0007669"/>
    <property type="project" value="UniProtKB-KW"/>
</dbReference>
<feature type="transmembrane region" description="Helical" evidence="4">
    <location>
        <begin position="99"/>
        <end position="118"/>
    </location>
</feature>
<evidence type="ECO:0000313" key="5">
    <source>
        <dbReference type="EMBL" id="ANP71470.1"/>
    </source>
</evidence>
<dbReference type="GO" id="GO:0000160">
    <property type="term" value="P:phosphorelay signal transduction system"/>
    <property type="evidence" value="ECO:0007669"/>
    <property type="project" value="UniProtKB-KW"/>
</dbReference>
<accession>A0A1B1BFX3</accession>
<feature type="transmembrane region" description="Helical" evidence="4">
    <location>
        <begin position="19"/>
        <end position="41"/>
    </location>
</feature>
<dbReference type="InterPro" id="IPR036890">
    <property type="entry name" value="HATPase_C_sf"/>
</dbReference>
<dbReference type="InterPro" id="IPR050482">
    <property type="entry name" value="Sensor_HK_TwoCompSys"/>
</dbReference>
<keyword evidence="4" id="KW-1133">Transmembrane helix</keyword>
<organism evidence="5 6">
    <name type="scientific">Cryobacterium arcticum</name>
    <dbReference type="NCBI Taxonomy" id="670052"/>
    <lineage>
        <taxon>Bacteria</taxon>
        <taxon>Bacillati</taxon>
        <taxon>Actinomycetota</taxon>
        <taxon>Actinomycetes</taxon>
        <taxon>Micrococcales</taxon>
        <taxon>Microbacteriaceae</taxon>
        <taxon>Cryobacterium</taxon>
    </lineage>
</organism>
<dbReference type="STRING" id="670052.PA27867_0501"/>
<dbReference type="PANTHER" id="PTHR24421">
    <property type="entry name" value="NITRATE/NITRITE SENSOR PROTEIN NARX-RELATED"/>
    <property type="match status" value="1"/>
</dbReference>
<protein>
    <recommendedName>
        <fullName evidence="7">Signal transduction histidine kinase</fullName>
    </recommendedName>
</protein>
<dbReference type="SUPFAM" id="SSF55874">
    <property type="entry name" value="ATPase domain of HSP90 chaperone/DNA topoisomerase II/histidine kinase"/>
    <property type="match status" value="1"/>
</dbReference>
<dbReference type="OrthoDB" id="3534856at2"/>
<name>A0A1B1BFX3_9MICO</name>
<dbReference type="AlphaFoldDB" id="A0A1B1BFX3"/>
<gene>
    <name evidence="5" type="ORF">PA27867_0501</name>
</gene>
<keyword evidence="2" id="KW-0418">Kinase</keyword>
<keyword evidence="4" id="KW-0472">Membrane</keyword>
<evidence type="ECO:0000313" key="6">
    <source>
        <dbReference type="Proteomes" id="UP000092582"/>
    </source>
</evidence>
<dbReference type="KEGG" id="cart:PA27867_0501"/>
<dbReference type="Proteomes" id="UP000092582">
    <property type="component" value="Chromosome 1"/>
</dbReference>
<evidence type="ECO:0000256" key="2">
    <source>
        <dbReference type="ARBA" id="ARBA00022777"/>
    </source>
</evidence>
<evidence type="ECO:0000256" key="3">
    <source>
        <dbReference type="ARBA" id="ARBA00023012"/>
    </source>
</evidence>
<keyword evidence="3" id="KW-0902">Two-component regulatory system</keyword>
<sequence>MIAAASPEKSRDFDNGLTLASRAATAVILSGAVLMAVIFQIDDPDADFWPAIVAPLVMAVALAVQARWPGTPSTVFFLLVGGVAVYAHSRTFASQVPVWPVPNVITVALPKMALILIGGSGRSPGAALRWCAAGFGTAVVASSLAIFHAGHRFTFDVPGVLTFVLTTGALLLVWRAHRHDSTSVQRLNRAARVELESALQHRVAVRNAALVHDTVLNHLAVLATSATGTLHDSLRSAIRTDLDELVQQTAPAPPGAQPGMPHTSPLHAAILDATIRGVDVTTTGRLSDVLLLDAARSAAVGLAVRQCLQNVEDHSGVLAVEVVVLPSDGELMVMISDGGAGFDADSIPADRLGLRNSVTARIGAVGGTAAIWSSPGIGTSVVLRVPFTPAADNAGAAT</sequence>
<evidence type="ECO:0000256" key="1">
    <source>
        <dbReference type="ARBA" id="ARBA00022679"/>
    </source>
</evidence>
<feature type="transmembrane region" description="Helical" evidence="4">
    <location>
        <begin position="47"/>
        <end position="64"/>
    </location>
</feature>
<keyword evidence="4" id="KW-0812">Transmembrane</keyword>